<dbReference type="Proteomes" id="UP001383192">
    <property type="component" value="Unassembled WGS sequence"/>
</dbReference>
<dbReference type="InterPro" id="IPR019775">
    <property type="entry name" value="WD40_repeat_CS"/>
</dbReference>
<keyword evidence="7" id="KW-1185">Reference proteome</keyword>
<feature type="compositionally biased region" description="Low complexity" evidence="4">
    <location>
        <begin position="747"/>
        <end position="761"/>
    </location>
</feature>
<feature type="domain" description="T6SS Phospholipase effector Tle1-like catalytic" evidence="5">
    <location>
        <begin position="56"/>
        <end position="318"/>
    </location>
</feature>
<evidence type="ECO:0000313" key="6">
    <source>
        <dbReference type="EMBL" id="KAK7051225.1"/>
    </source>
</evidence>
<evidence type="ECO:0000313" key="7">
    <source>
        <dbReference type="Proteomes" id="UP001383192"/>
    </source>
</evidence>
<evidence type="ECO:0000256" key="4">
    <source>
        <dbReference type="SAM" id="MobiDB-lite"/>
    </source>
</evidence>
<gene>
    <name evidence="6" type="ORF">VNI00_004725</name>
</gene>
<sequence>MAESQTWYPSSSTDVEDVTDLGIANPIPWLVPVGPGFQQPHYDCVHAARPSTGRSRNLVVCIDGTANQFGDKNTNVVELYSRLEKDDHLQMTYYNSGIGTHAKSSGKSLAYYQQVISHKIDMAIAWRFERILLDAYHWLRFSRGAYQVRALSGMIEKVGLIHRGNQAQIPFAYDLYRDTPINSNNIPRSSEHQGLGSIDSAAKFKEAFCRKGIRVHFVGVWDTVSSVGFVKKKDLPLTTAGMEHVCFFRHALALDERRVKFLPEFVNGSAGPKLEDAQTSRMPHTKEVWFTGTHSDIGGGNIENKDMNKNGPALRWMSIEATEAGLLLSSVPWNQDKSNVINESLTGLWRLLEILPVRRSTYHGKGQITRVPHLGHRRKILPGQLIHRSVYGWDPLCLEYHEHLGDWNGKDPKKIEPDKAGQVTRQIEGAIIRLIEMDMPPDECFKRLMHLGQTYDLFGSNGAIQAFINLSQILFHPVDLVKDHKCILATIQVLQVLAPGLFQRQHLTRQPPVIRELLRNVDMCEKKELIEDLIKGFLRTFGTAEIFSIHRGGPVTAFAFSPDGTCIACGTSYGHIFFRDVHTGAEIKSTWNTIDIIGNTCISCLAFSPDGKIIASGSNDSAIRLWDVKTGRQVNSWHNMAEKGISSLSFAWNGQLVATSETSNIYVFDCHHSSGHFHKPLEVQSHKHDVLLAVFSPKFNIPGLNNQVLCGKGVVNQPLPDRSELGLSSFPGNELALQTNSGTNVVSQHTTASSSTPTSHSGLMSATTESVFQNNLGINVANQHATASSNNTTSGISTLVPTSNEPCTARNGQDQMVKWLRKAANSLLLHTGSKISSSMTQLQYIVSVSHDKTFCVLEPKVLGEGWTSHWTSPQQANEIRAVAFSDEPSKFFVGLQDGSVSRWDCSSQAMEHSWSASTCNHSLFPGGKQVAVNSLAIAPKRLLVACGLEDGRLTMWAVPSGGVASFRSQVQHTSSVMSVSFSPDESRIAANTKEGIVVVWDVDGPAGECILQQLKS</sequence>
<dbReference type="PANTHER" id="PTHR33840:SF1">
    <property type="entry name" value="TLE1 PHOSPHOLIPASE DOMAIN-CONTAINING PROTEIN"/>
    <property type="match status" value="1"/>
</dbReference>
<dbReference type="InterPro" id="IPR036322">
    <property type="entry name" value="WD40_repeat_dom_sf"/>
</dbReference>
<keyword evidence="2" id="KW-0677">Repeat</keyword>
<proteinExistence type="predicted"/>
<dbReference type="Pfam" id="PF00400">
    <property type="entry name" value="WD40"/>
    <property type="match status" value="3"/>
</dbReference>
<dbReference type="PANTHER" id="PTHR33840">
    <property type="match status" value="1"/>
</dbReference>
<dbReference type="Gene3D" id="2.130.10.10">
    <property type="entry name" value="YVTN repeat-like/Quinoprotein amine dehydrogenase"/>
    <property type="match status" value="2"/>
</dbReference>
<evidence type="ECO:0000259" key="5">
    <source>
        <dbReference type="Pfam" id="PF09994"/>
    </source>
</evidence>
<dbReference type="PROSITE" id="PS50082">
    <property type="entry name" value="WD_REPEATS_2"/>
    <property type="match status" value="2"/>
</dbReference>
<dbReference type="AlphaFoldDB" id="A0AAW0DHS2"/>
<dbReference type="SMART" id="SM00320">
    <property type="entry name" value="WD40"/>
    <property type="match status" value="7"/>
</dbReference>
<dbReference type="InterPro" id="IPR001680">
    <property type="entry name" value="WD40_rpt"/>
</dbReference>
<feature type="repeat" description="WD" evidence="3">
    <location>
        <begin position="969"/>
        <end position="1003"/>
    </location>
</feature>
<dbReference type="PROSITE" id="PS50294">
    <property type="entry name" value="WD_REPEATS_REGION"/>
    <property type="match status" value="2"/>
</dbReference>
<dbReference type="SUPFAM" id="SSF50978">
    <property type="entry name" value="WD40 repeat-like"/>
    <property type="match status" value="1"/>
</dbReference>
<reference evidence="6 7" key="1">
    <citation type="submission" date="2024-01" db="EMBL/GenBank/DDBJ databases">
        <title>A draft genome for a cacao thread blight-causing isolate of Paramarasmius palmivorus.</title>
        <authorList>
            <person name="Baruah I.K."/>
            <person name="Bukari Y."/>
            <person name="Amoako-Attah I."/>
            <person name="Meinhardt L.W."/>
            <person name="Bailey B.A."/>
            <person name="Cohen S.P."/>
        </authorList>
    </citation>
    <scope>NUCLEOTIDE SEQUENCE [LARGE SCALE GENOMIC DNA]</scope>
    <source>
        <strain evidence="6 7">GH-12</strain>
    </source>
</reference>
<protein>
    <recommendedName>
        <fullName evidence="5">T6SS Phospholipase effector Tle1-like catalytic domain-containing protein</fullName>
    </recommendedName>
</protein>
<evidence type="ECO:0000256" key="1">
    <source>
        <dbReference type="ARBA" id="ARBA00022574"/>
    </source>
</evidence>
<comment type="caution">
    <text evidence="6">The sequence shown here is derived from an EMBL/GenBank/DDBJ whole genome shotgun (WGS) entry which is preliminary data.</text>
</comment>
<dbReference type="EMBL" id="JAYKXP010000013">
    <property type="protein sequence ID" value="KAK7051225.1"/>
    <property type="molecule type" value="Genomic_DNA"/>
</dbReference>
<dbReference type="InterPro" id="IPR018712">
    <property type="entry name" value="Tle1-like_cat"/>
</dbReference>
<accession>A0AAW0DHS2</accession>
<evidence type="ECO:0000256" key="2">
    <source>
        <dbReference type="ARBA" id="ARBA00022737"/>
    </source>
</evidence>
<organism evidence="6 7">
    <name type="scientific">Paramarasmius palmivorus</name>
    <dbReference type="NCBI Taxonomy" id="297713"/>
    <lineage>
        <taxon>Eukaryota</taxon>
        <taxon>Fungi</taxon>
        <taxon>Dikarya</taxon>
        <taxon>Basidiomycota</taxon>
        <taxon>Agaricomycotina</taxon>
        <taxon>Agaricomycetes</taxon>
        <taxon>Agaricomycetidae</taxon>
        <taxon>Agaricales</taxon>
        <taxon>Marasmiineae</taxon>
        <taxon>Marasmiaceae</taxon>
        <taxon>Paramarasmius</taxon>
    </lineage>
</organism>
<name>A0AAW0DHS2_9AGAR</name>
<dbReference type="InterPro" id="IPR015943">
    <property type="entry name" value="WD40/YVTN_repeat-like_dom_sf"/>
</dbReference>
<keyword evidence="1 3" id="KW-0853">WD repeat</keyword>
<dbReference type="PROSITE" id="PS00678">
    <property type="entry name" value="WD_REPEATS_1"/>
    <property type="match status" value="1"/>
</dbReference>
<dbReference type="Pfam" id="PF09994">
    <property type="entry name" value="T6SS_Tle1-like_cat"/>
    <property type="match status" value="1"/>
</dbReference>
<feature type="repeat" description="WD" evidence="3">
    <location>
        <begin position="602"/>
        <end position="636"/>
    </location>
</feature>
<feature type="region of interest" description="Disordered" evidence="4">
    <location>
        <begin position="741"/>
        <end position="764"/>
    </location>
</feature>
<evidence type="ECO:0000256" key="3">
    <source>
        <dbReference type="PROSITE-ProRule" id="PRU00221"/>
    </source>
</evidence>